<accession>A0ABS0I9G2</accession>
<keyword evidence="1" id="KW-0812">Transmembrane</keyword>
<evidence type="ECO:0000313" key="2">
    <source>
        <dbReference type="EMBL" id="MBF9223580.1"/>
    </source>
</evidence>
<keyword evidence="1" id="KW-0472">Membrane</keyword>
<feature type="transmembrane region" description="Helical" evidence="1">
    <location>
        <begin position="21"/>
        <end position="40"/>
    </location>
</feature>
<keyword evidence="1" id="KW-1133">Transmembrane helix</keyword>
<comment type="caution">
    <text evidence="2">The sequence shown here is derived from an EMBL/GenBank/DDBJ whole genome shotgun (WGS) entry which is preliminary data.</text>
</comment>
<dbReference type="Proteomes" id="UP000618931">
    <property type="component" value="Unassembled WGS sequence"/>
</dbReference>
<evidence type="ECO:0000256" key="1">
    <source>
        <dbReference type="SAM" id="Phobius"/>
    </source>
</evidence>
<keyword evidence="3" id="KW-1185">Reference proteome</keyword>
<organism evidence="2 3">
    <name type="scientific">Hymenobacter ruricola</name>
    <dbReference type="NCBI Taxonomy" id="2791023"/>
    <lineage>
        <taxon>Bacteria</taxon>
        <taxon>Pseudomonadati</taxon>
        <taxon>Bacteroidota</taxon>
        <taxon>Cytophagia</taxon>
        <taxon>Cytophagales</taxon>
        <taxon>Hymenobacteraceae</taxon>
        <taxon>Hymenobacter</taxon>
    </lineage>
</organism>
<dbReference type="EMBL" id="JADQDM010000016">
    <property type="protein sequence ID" value="MBF9223580.1"/>
    <property type="molecule type" value="Genomic_DNA"/>
</dbReference>
<protein>
    <submittedName>
        <fullName evidence="2">Uncharacterized protein</fullName>
    </submittedName>
</protein>
<name>A0ABS0I9G2_9BACT</name>
<dbReference type="RefSeq" id="WP_196295002.1">
    <property type="nucleotide sequence ID" value="NZ_JADQDM010000016.1"/>
</dbReference>
<sequence>MKRTSRQEPYLQVLTSKWVTFPLLLIFGFAAGFICAGYGWTKSGLQFLPSEIVIKPPPSNTIACFPDMGFVGALNFQKELAAQMHNKQLRHYSDSVMQSSIRACLAKGDDAFSLHLLHVSPGQFRLVSTATGGLTPYSNLTLVTESGCYYLYPIPKRRSNDYDSLIQIRWKEQAKL</sequence>
<gene>
    <name evidence="2" type="ORF">I2H31_20915</name>
</gene>
<reference evidence="2 3" key="1">
    <citation type="submission" date="2020-11" db="EMBL/GenBank/DDBJ databases">
        <authorList>
            <person name="Kim M.K."/>
        </authorList>
    </citation>
    <scope>NUCLEOTIDE SEQUENCE [LARGE SCALE GENOMIC DNA]</scope>
    <source>
        <strain evidence="2 3">BT662</strain>
    </source>
</reference>
<evidence type="ECO:0000313" key="3">
    <source>
        <dbReference type="Proteomes" id="UP000618931"/>
    </source>
</evidence>
<proteinExistence type="predicted"/>